<feature type="chain" id="PRO_5046572621" evidence="1">
    <location>
        <begin position="27"/>
        <end position="197"/>
    </location>
</feature>
<comment type="caution">
    <text evidence="2">The sequence shown here is derived from an EMBL/GenBank/DDBJ whole genome shotgun (WGS) entry which is preliminary data.</text>
</comment>
<proteinExistence type="predicted"/>
<dbReference type="EMBL" id="CAUYUJ010013147">
    <property type="protein sequence ID" value="CAK0835668.1"/>
    <property type="molecule type" value="Genomic_DNA"/>
</dbReference>
<organism evidence="2 3">
    <name type="scientific">Prorocentrum cordatum</name>
    <dbReference type="NCBI Taxonomy" id="2364126"/>
    <lineage>
        <taxon>Eukaryota</taxon>
        <taxon>Sar</taxon>
        <taxon>Alveolata</taxon>
        <taxon>Dinophyceae</taxon>
        <taxon>Prorocentrales</taxon>
        <taxon>Prorocentraceae</taxon>
        <taxon>Prorocentrum</taxon>
    </lineage>
</organism>
<evidence type="ECO:0000313" key="2">
    <source>
        <dbReference type="EMBL" id="CAK0835668.1"/>
    </source>
</evidence>
<evidence type="ECO:0000256" key="1">
    <source>
        <dbReference type="SAM" id="SignalP"/>
    </source>
</evidence>
<keyword evidence="1" id="KW-0732">Signal</keyword>
<protein>
    <submittedName>
        <fullName evidence="2">Uncharacterized protein</fullName>
    </submittedName>
</protein>
<dbReference type="Proteomes" id="UP001189429">
    <property type="component" value="Unassembled WGS sequence"/>
</dbReference>
<accession>A0ABN9STD0</accession>
<feature type="signal peptide" evidence="1">
    <location>
        <begin position="1"/>
        <end position="26"/>
    </location>
</feature>
<name>A0ABN9STD0_9DINO</name>
<reference evidence="2" key="1">
    <citation type="submission" date="2023-10" db="EMBL/GenBank/DDBJ databases">
        <authorList>
            <person name="Chen Y."/>
            <person name="Shah S."/>
            <person name="Dougan E. K."/>
            <person name="Thang M."/>
            <person name="Chan C."/>
        </authorList>
    </citation>
    <scope>NUCLEOTIDE SEQUENCE [LARGE SCALE GENOMIC DNA]</scope>
</reference>
<evidence type="ECO:0000313" key="3">
    <source>
        <dbReference type="Proteomes" id="UP001189429"/>
    </source>
</evidence>
<gene>
    <name evidence="2" type="ORF">PCOR1329_LOCUS32425</name>
</gene>
<keyword evidence="3" id="KW-1185">Reference proteome</keyword>
<sequence>MAASRKASLALCMVALIAQGVPTVTSVKVSPHRIDRGIHKGNTSRTSANAQAVSNTAASSDFGPYDLVNENYQTLALTSLTSQAQSDIQLGCGAGAAFLDTDISFRIQRDDSSHSSSVTYMRRSNGQVETFTFIGGYADHTRLEYNRGILQCICSGVSANACRCQSLGVESSTEVLLLSIDFNLRSGSVWSGQWFRN</sequence>